<dbReference type="AlphaFoldDB" id="A0A381NT03"/>
<proteinExistence type="predicted"/>
<protein>
    <submittedName>
        <fullName evidence="1">Uncharacterized protein</fullName>
    </submittedName>
</protein>
<reference evidence="1" key="1">
    <citation type="submission" date="2018-05" db="EMBL/GenBank/DDBJ databases">
        <authorList>
            <person name="Lanie J.A."/>
            <person name="Ng W.-L."/>
            <person name="Kazmierczak K.M."/>
            <person name="Andrzejewski T.M."/>
            <person name="Davidsen T.M."/>
            <person name="Wayne K.J."/>
            <person name="Tettelin H."/>
            <person name="Glass J.I."/>
            <person name="Rusch D."/>
            <person name="Podicherti R."/>
            <person name="Tsui H.-C.T."/>
            <person name="Winkler M.E."/>
        </authorList>
    </citation>
    <scope>NUCLEOTIDE SEQUENCE</scope>
</reference>
<sequence length="32" mass="3814">MLKKIIIENYLTESNASHKIFLSYELFGRKIL</sequence>
<name>A0A381NT03_9ZZZZ</name>
<evidence type="ECO:0000313" key="1">
    <source>
        <dbReference type="EMBL" id="SUZ57776.1"/>
    </source>
</evidence>
<organism evidence="1">
    <name type="scientific">marine metagenome</name>
    <dbReference type="NCBI Taxonomy" id="408172"/>
    <lineage>
        <taxon>unclassified sequences</taxon>
        <taxon>metagenomes</taxon>
        <taxon>ecological metagenomes</taxon>
    </lineage>
</organism>
<accession>A0A381NT03</accession>
<dbReference type="EMBL" id="UINC01000577">
    <property type="protein sequence ID" value="SUZ57776.1"/>
    <property type="molecule type" value="Genomic_DNA"/>
</dbReference>
<gene>
    <name evidence="1" type="ORF">METZ01_LOCUS10630</name>
</gene>